<feature type="region of interest" description="Disordered" evidence="1">
    <location>
        <begin position="1"/>
        <end position="31"/>
    </location>
</feature>
<feature type="compositionally biased region" description="Basic and acidic residues" evidence="1">
    <location>
        <begin position="1"/>
        <end position="11"/>
    </location>
</feature>
<sequence length="184" mass="20614">GEKDEKEDKISEAGTYTIEADVKEEQEEEEARRRIDLVFVVDVENFPSQKPVKNHQMMLTGSDGYDNVYDIGDDSENTLLDDSNISPCEDDTDYILDDFDDESSDMATTDGVQTWVSQLTSLTSQKSTELNRLAKEDGEASLSKKPPQGANRKRPGTGRRLPTIPLDKSPINNEINISLNNRNL</sequence>
<feature type="region of interest" description="Disordered" evidence="1">
    <location>
        <begin position="127"/>
        <end position="169"/>
    </location>
</feature>
<feature type="non-terminal residue" evidence="2">
    <location>
        <position position="184"/>
    </location>
</feature>
<gene>
    <name evidence="2" type="primary">ORF63378</name>
</gene>
<accession>A0A0B6ZGF6</accession>
<protein>
    <submittedName>
        <fullName evidence="2">Uncharacterized protein</fullName>
    </submittedName>
</protein>
<dbReference type="AlphaFoldDB" id="A0A0B6ZGF6"/>
<name>A0A0B6ZGF6_9EUPU</name>
<evidence type="ECO:0000313" key="2">
    <source>
        <dbReference type="EMBL" id="CEK67638.1"/>
    </source>
</evidence>
<organism evidence="2">
    <name type="scientific">Arion vulgaris</name>
    <dbReference type="NCBI Taxonomy" id="1028688"/>
    <lineage>
        <taxon>Eukaryota</taxon>
        <taxon>Metazoa</taxon>
        <taxon>Spiralia</taxon>
        <taxon>Lophotrochozoa</taxon>
        <taxon>Mollusca</taxon>
        <taxon>Gastropoda</taxon>
        <taxon>Heterobranchia</taxon>
        <taxon>Euthyneura</taxon>
        <taxon>Panpulmonata</taxon>
        <taxon>Eupulmonata</taxon>
        <taxon>Stylommatophora</taxon>
        <taxon>Helicina</taxon>
        <taxon>Arionoidea</taxon>
        <taxon>Arionidae</taxon>
        <taxon>Arion</taxon>
    </lineage>
</organism>
<evidence type="ECO:0000256" key="1">
    <source>
        <dbReference type="SAM" id="MobiDB-lite"/>
    </source>
</evidence>
<dbReference type="EMBL" id="HACG01020773">
    <property type="protein sequence ID" value="CEK67638.1"/>
    <property type="molecule type" value="Transcribed_RNA"/>
</dbReference>
<feature type="non-terminal residue" evidence="2">
    <location>
        <position position="1"/>
    </location>
</feature>
<reference evidence="2" key="1">
    <citation type="submission" date="2014-12" db="EMBL/GenBank/DDBJ databases">
        <title>Insight into the proteome of Arion vulgaris.</title>
        <authorList>
            <person name="Aradska J."/>
            <person name="Bulat T."/>
            <person name="Smidak R."/>
            <person name="Sarate P."/>
            <person name="Gangsoo J."/>
            <person name="Sialana F."/>
            <person name="Bilban M."/>
            <person name="Lubec G."/>
        </authorList>
    </citation>
    <scope>NUCLEOTIDE SEQUENCE</scope>
    <source>
        <tissue evidence="2">Skin</tissue>
    </source>
</reference>
<proteinExistence type="predicted"/>